<evidence type="ECO:0000313" key="1">
    <source>
        <dbReference type="EMBL" id="KAK3850678.1"/>
    </source>
</evidence>
<dbReference type="EMBL" id="JAWQEG010008246">
    <property type="protein sequence ID" value="KAK3850678.1"/>
    <property type="molecule type" value="Genomic_DNA"/>
</dbReference>
<evidence type="ECO:0000313" key="2">
    <source>
        <dbReference type="Proteomes" id="UP001286313"/>
    </source>
</evidence>
<gene>
    <name evidence="1" type="ORF">Pcinc_042629</name>
</gene>
<protein>
    <submittedName>
        <fullName evidence="1">Uncharacterized protein</fullName>
    </submittedName>
</protein>
<proteinExistence type="predicted"/>
<dbReference type="Proteomes" id="UP001286313">
    <property type="component" value="Unassembled WGS sequence"/>
</dbReference>
<name>A0AAE1EGU1_PETCI</name>
<dbReference type="AlphaFoldDB" id="A0AAE1EGU1"/>
<keyword evidence="2" id="KW-1185">Reference proteome</keyword>
<accession>A0AAE1EGU1</accession>
<reference evidence="1" key="1">
    <citation type="submission" date="2023-10" db="EMBL/GenBank/DDBJ databases">
        <title>Genome assemblies of two species of porcelain crab, Petrolisthes cinctipes and Petrolisthes manimaculis (Anomura: Porcellanidae).</title>
        <authorList>
            <person name="Angst P."/>
        </authorList>
    </citation>
    <scope>NUCLEOTIDE SEQUENCE</scope>
    <source>
        <strain evidence="1">PB745_01</strain>
        <tissue evidence="1">Gill</tissue>
    </source>
</reference>
<sequence>MTESAVVERGEERRGEERGLMVAVAGWLAGWLAGVRVDRLADSVSQSVQCWEVPRGDGLALFRRPVQRGVSCVVCWRIDRVASCSLRGGQVPFALLGQGIIVITSPSPAS</sequence>
<organism evidence="1 2">
    <name type="scientific">Petrolisthes cinctipes</name>
    <name type="common">Flat porcelain crab</name>
    <dbReference type="NCBI Taxonomy" id="88211"/>
    <lineage>
        <taxon>Eukaryota</taxon>
        <taxon>Metazoa</taxon>
        <taxon>Ecdysozoa</taxon>
        <taxon>Arthropoda</taxon>
        <taxon>Crustacea</taxon>
        <taxon>Multicrustacea</taxon>
        <taxon>Malacostraca</taxon>
        <taxon>Eumalacostraca</taxon>
        <taxon>Eucarida</taxon>
        <taxon>Decapoda</taxon>
        <taxon>Pleocyemata</taxon>
        <taxon>Anomura</taxon>
        <taxon>Galatheoidea</taxon>
        <taxon>Porcellanidae</taxon>
        <taxon>Petrolisthes</taxon>
    </lineage>
</organism>
<comment type="caution">
    <text evidence="1">The sequence shown here is derived from an EMBL/GenBank/DDBJ whole genome shotgun (WGS) entry which is preliminary data.</text>
</comment>